<evidence type="ECO:0000256" key="1">
    <source>
        <dbReference type="ARBA" id="ARBA00022857"/>
    </source>
</evidence>
<evidence type="ECO:0000256" key="3">
    <source>
        <dbReference type="SAM" id="MobiDB-lite"/>
    </source>
</evidence>
<accession>A0ABP7FFS3</accession>
<organism evidence="5 6">
    <name type="scientific">Salinactinospora qingdaonensis</name>
    <dbReference type="NCBI Taxonomy" id="702744"/>
    <lineage>
        <taxon>Bacteria</taxon>
        <taxon>Bacillati</taxon>
        <taxon>Actinomycetota</taxon>
        <taxon>Actinomycetes</taxon>
        <taxon>Streptosporangiales</taxon>
        <taxon>Nocardiopsidaceae</taxon>
        <taxon>Salinactinospora</taxon>
    </lineage>
</organism>
<keyword evidence="6" id="KW-1185">Reference proteome</keyword>
<dbReference type="PANTHER" id="PTHR48106:SF8">
    <property type="entry name" value="OS02G0805600 PROTEIN"/>
    <property type="match status" value="1"/>
</dbReference>
<dbReference type="Pfam" id="PF00107">
    <property type="entry name" value="ADH_zinc_N"/>
    <property type="match status" value="1"/>
</dbReference>
<evidence type="ECO:0000313" key="6">
    <source>
        <dbReference type="Proteomes" id="UP001500908"/>
    </source>
</evidence>
<name>A0ABP7FFS3_9ACTN</name>
<dbReference type="CDD" id="cd05276">
    <property type="entry name" value="p53_inducible_oxidoreductase"/>
    <property type="match status" value="1"/>
</dbReference>
<sequence>MRAAAVRCGKPETAAARAAVSRAGQRSQRPSRPAGTETVGTLRSMRAIVISEPGGPERLTLREVPDPEPGPGEVLVDVAATAVNRADINQRQGNYPPPPGAPEYPGLECSGHIAALGPETAASGWHVGDQVCALLSGGGYAERVAVPVGQLLPIPAGIGLAEAAGLPEVACTVWSNIFMTAGLRSGETLLVHGGGSGIGTFAVQLAHAWGARVFTTAGSDEKLQRCRELGADVTINYREEEFAERVHAETDGAGVDVILDIMGGSYLAANVRCLAVNGRLTIIGLMGGRSAELDLGRMLVKRLSVHATSLRSRPRAEKAAIVQGVAEHVWPLVEAGTVRPIVDREMPLAEAGEAHRTMESSAHIGKIVLTT</sequence>
<dbReference type="InterPro" id="IPR011032">
    <property type="entry name" value="GroES-like_sf"/>
</dbReference>
<dbReference type="InterPro" id="IPR013149">
    <property type="entry name" value="ADH-like_C"/>
</dbReference>
<evidence type="ECO:0000259" key="4">
    <source>
        <dbReference type="SMART" id="SM00829"/>
    </source>
</evidence>
<dbReference type="Pfam" id="PF08240">
    <property type="entry name" value="ADH_N"/>
    <property type="match status" value="1"/>
</dbReference>
<dbReference type="SUPFAM" id="SSF51735">
    <property type="entry name" value="NAD(P)-binding Rossmann-fold domains"/>
    <property type="match status" value="1"/>
</dbReference>
<dbReference type="PANTHER" id="PTHR48106">
    <property type="entry name" value="QUINONE OXIDOREDUCTASE PIG3-RELATED"/>
    <property type="match status" value="1"/>
</dbReference>
<feature type="compositionally biased region" description="Low complexity" evidence="3">
    <location>
        <begin position="14"/>
        <end position="28"/>
    </location>
</feature>
<evidence type="ECO:0000256" key="2">
    <source>
        <dbReference type="ARBA" id="ARBA00023002"/>
    </source>
</evidence>
<dbReference type="Gene3D" id="3.40.50.720">
    <property type="entry name" value="NAD(P)-binding Rossmann-like Domain"/>
    <property type="match status" value="1"/>
</dbReference>
<comment type="caution">
    <text evidence="5">The sequence shown here is derived from an EMBL/GenBank/DDBJ whole genome shotgun (WGS) entry which is preliminary data.</text>
</comment>
<evidence type="ECO:0000313" key="5">
    <source>
        <dbReference type="EMBL" id="GAA3738802.1"/>
    </source>
</evidence>
<feature type="region of interest" description="Disordered" evidence="3">
    <location>
        <begin position="1"/>
        <end position="40"/>
    </location>
</feature>
<reference evidence="6" key="1">
    <citation type="journal article" date="2019" name="Int. J. Syst. Evol. Microbiol.">
        <title>The Global Catalogue of Microorganisms (GCM) 10K type strain sequencing project: providing services to taxonomists for standard genome sequencing and annotation.</title>
        <authorList>
            <consortium name="The Broad Institute Genomics Platform"/>
            <consortium name="The Broad Institute Genome Sequencing Center for Infectious Disease"/>
            <person name="Wu L."/>
            <person name="Ma J."/>
        </authorList>
    </citation>
    <scope>NUCLEOTIDE SEQUENCE [LARGE SCALE GENOMIC DNA]</scope>
    <source>
        <strain evidence="6">JCM 17137</strain>
    </source>
</reference>
<gene>
    <name evidence="5" type="ORF">GCM10022402_18360</name>
</gene>
<dbReference type="SUPFAM" id="SSF50129">
    <property type="entry name" value="GroES-like"/>
    <property type="match status" value="1"/>
</dbReference>
<keyword evidence="2" id="KW-0560">Oxidoreductase</keyword>
<keyword evidence="1" id="KW-0521">NADP</keyword>
<feature type="domain" description="Enoyl reductase (ER)" evidence="4">
    <location>
        <begin position="54"/>
        <end position="369"/>
    </location>
</feature>
<proteinExistence type="predicted"/>
<dbReference type="EMBL" id="BAABDD010000006">
    <property type="protein sequence ID" value="GAA3738802.1"/>
    <property type="molecule type" value="Genomic_DNA"/>
</dbReference>
<dbReference type="NCBIfam" id="TIGR02824">
    <property type="entry name" value="quinone_pig3"/>
    <property type="match status" value="1"/>
</dbReference>
<dbReference type="InterPro" id="IPR013154">
    <property type="entry name" value="ADH-like_N"/>
</dbReference>
<dbReference type="InterPro" id="IPR020843">
    <property type="entry name" value="ER"/>
</dbReference>
<protein>
    <submittedName>
        <fullName evidence="5">NAD(P)H-quinone oxidoreductase</fullName>
    </submittedName>
</protein>
<dbReference type="SMART" id="SM00829">
    <property type="entry name" value="PKS_ER"/>
    <property type="match status" value="1"/>
</dbReference>
<dbReference type="InterPro" id="IPR036291">
    <property type="entry name" value="NAD(P)-bd_dom_sf"/>
</dbReference>
<dbReference type="Proteomes" id="UP001500908">
    <property type="component" value="Unassembled WGS sequence"/>
</dbReference>
<dbReference type="Gene3D" id="3.90.180.10">
    <property type="entry name" value="Medium-chain alcohol dehydrogenases, catalytic domain"/>
    <property type="match status" value="1"/>
</dbReference>
<dbReference type="InterPro" id="IPR014189">
    <property type="entry name" value="Quinone_OxRdtase_PIG3"/>
</dbReference>